<protein>
    <submittedName>
        <fullName evidence="1">NAD(P)-dependent dehydrogenase (Short-subunit alcohol dehydrogenase family)</fullName>
    </submittedName>
</protein>
<dbReference type="Gene3D" id="3.40.50.720">
    <property type="entry name" value="NAD(P)-binding Rossmann-like Domain"/>
    <property type="match status" value="1"/>
</dbReference>
<evidence type="ECO:0000313" key="1">
    <source>
        <dbReference type="EMBL" id="NYJ11032.1"/>
    </source>
</evidence>
<evidence type="ECO:0000313" key="2">
    <source>
        <dbReference type="Proteomes" id="UP000535276"/>
    </source>
</evidence>
<dbReference type="InterPro" id="IPR036291">
    <property type="entry name" value="NAD(P)-bd_dom_sf"/>
</dbReference>
<gene>
    <name evidence="1" type="ORF">GGI64_002079</name>
</gene>
<dbReference type="InterPro" id="IPR002347">
    <property type="entry name" value="SDR_fam"/>
</dbReference>
<proteinExistence type="predicted"/>
<accession>A0A7Z0IXN6</accession>
<sequence length="233" mass="24591">MTFLVTGAAGGIGRAICETLSEQGHGVLGQDIVAGERVDADLVGDLCDARFLEKLGDRLTSTEVKAVVVGHGIAGAGRLEEMCVNQARRIMTINFESVIRLWDLSQRQLEATNGTFVVVISQAGLVGEAGNALYCASKFALSGWMRGVGATTKVRLRAINPGGIRTPLLEQALHDMAKARGITYEQFVETRYGTSPAGRIAEPAEVGDLVAIAIALKTPALVEAAITGGEVLW</sequence>
<dbReference type="InterPro" id="IPR020904">
    <property type="entry name" value="Sc_DH/Rdtase_CS"/>
</dbReference>
<comment type="caution">
    <text evidence="1">The sequence shown here is derived from an EMBL/GenBank/DDBJ whole genome shotgun (WGS) entry which is preliminary data.</text>
</comment>
<dbReference type="PANTHER" id="PTHR43975">
    <property type="entry name" value="ZGC:101858"/>
    <property type="match status" value="1"/>
</dbReference>
<name>A0A7Z0IXN6_RHILE</name>
<organism evidence="1 2">
    <name type="scientific">Rhizobium leguminosarum</name>
    <dbReference type="NCBI Taxonomy" id="384"/>
    <lineage>
        <taxon>Bacteria</taxon>
        <taxon>Pseudomonadati</taxon>
        <taxon>Pseudomonadota</taxon>
        <taxon>Alphaproteobacteria</taxon>
        <taxon>Hyphomicrobiales</taxon>
        <taxon>Rhizobiaceae</taxon>
        <taxon>Rhizobium/Agrobacterium group</taxon>
        <taxon>Rhizobium</taxon>
    </lineage>
</organism>
<dbReference type="RefSeq" id="WP_179611347.1">
    <property type="nucleotide sequence ID" value="NZ_JACBZV010000002.1"/>
</dbReference>
<dbReference type="EMBL" id="JACBZV010000002">
    <property type="protein sequence ID" value="NYJ11032.1"/>
    <property type="molecule type" value="Genomic_DNA"/>
</dbReference>
<dbReference type="Proteomes" id="UP000535276">
    <property type="component" value="Unassembled WGS sequence"/>
</dbReference>
<dbReference type="PRINTS" id="PR00081">
    <property type="entry name" value="GDHRDH"/>
</dbReference>
<reference evidence="1 2" key="1">
    <citation type="submission" date="2020-07" db="EMBL/GenBank/DDBJ databases">
        <title>Genomic Encyclopedia of Type Strains, Phase IV (KMG-V): Genome sequencing to study the core and pangenomes of soil and plant-associated prokaryotes.</title>
        <authorList>
            <person name="Whitman W."/>
        </authorList>
    </citation>
    <scope>NUCLEOTIDE SEQUENCE [LARGE SCALE GENOMIC DNA]</scope>
    <source>
        <strain evidence="1 2">SEMIA 4052</strain>
    </source>
</reference>
<dbReference type="CDD" id="cd05233">
    <property type="entry name" value="SDR_c"/>
    <property type="match status" value="1"/>
</dbReference>
<dbReference type="SUPFAM" id="SSF51735">
    <property type="entry name" value="NAD(P)-binding Rossmann-fold domains"/>
    <property type="match status" value="1"/>
</dbReference>
<dbReference type="Pfam" id="PF00106">
    <property type="entry name" value="adh_short"/>
    <property type="match status" value="1"/>
</dbReference>
<dbReference type="AlphaFoldDB" id="A0A7Z0IXN6"/>
<dbReference type="PROSITE" id="PS00061">
    <property type="entry name" value="ADH_SHORT"/>
    <property type="match status" value="1"/>
</dbReference>
<dbReference type="PANTHER" id="PTHR43975:SF2">
    <property type="entry name" value="EG:BACR7A4.14 PROTEIN-RELATED"/>
    <property type="match status" value="1"/>
</dbReference>